<feature type="domain" description="Protein kinase" evidence="1">
    <location>
        <begin position="1"/>
        <end position="221"/>
    </location>
</feature>
<dbReference type="PIRSF" id="PIRSF000654">
    <property type="entry name" value="Integrin-linked_kinase"/>
    <property type="match status" value="1"/>
</dbReference>
<dbReference type="PROSITE" id="PS00109">
    <property type="entry name" value="PROTEIN_KINASE_TYR"/>
    <property type="match status" value="1"/>
</dbReference>
<dbReference type="InterPro" id="IPR008266">
    <property type="entry name" value="Tyr_kinase_AS"/>
</dbReference>
<organism evidence="2 3">
    <name type="scientific">Armillaria luteobubalina</name>
    <dbReference type="NCBI Taxonomy" id="153913"/>
    <lineage>
        <taxon>Eukaryota</taxon>
        <taxon>Fungi</taxon>
        <taxon>Dikarya</taxon>
        <taxon>Basidiomycota</taxon>
        <taxon>Agaricomycotina</taxon>
        <taxon>Agaricomycetes</taxon>
        <taxon>Agaricomycetidae</taxon>
        <taxon>Agaricales</taxon>
        <taxon>Marasmiineae</taxon>
        <taxon>Physalacriaceae</taxon>
        <taxon>Armillaria</taxon>
    </lineage>
</organism>
<proteinExistence type="predicted"/>
<name>A0AA39Q9L7_9AGAR</name>
<accession>A0AA39Q9L7</accession>
<dbReference type="PANTHER" id="PTHR44329:SF214">
    <property type="entry name" value="PROTEIN KINASE DOMAIN-CONTAINING PROTEIN"/>
    <property type="match status" value="1"/>
</dbReference>
<dbReference type="InterPro" id="IPR011009">
    <property type="entry name" value="Kinase-like_dom_sf"/>
</dbReference>
<dbReference type="Pfam" id="PF07714">
    <property type="entry name" value="PK_Tyr_Ser-Thr"/>
    <property type="match status" value="1"/>
</dbReference>
<reference evidence="2" key="1">
    <citation type="submission" date="2023-06" db="EMBL/GenBank/DDBJ databases">
        <authorList>
            <consortium name="Lawrence Berkeley National Laboratory"/>
            <person name="Ahrendt S."/>
            <person name="Sahu N."/>
            <person name="Indic B."/>
            <person name="Wong-Bajracharya J."/>
            <person name="Merenyi Z."/>
            <person name="Ke H.-M."/>
            <person name="Monk M."/>
            <person name="Kocsube S."/>
            <person name="Drula E."/>
            <person name="Lipzen A."/>
            <person name="Balint B."/>
            <person name="Henrissat B."/>
            <person name="Andreopoulos B."/>
            <person name="Martin F.M."/>
            <person name="Harder C.B."/>
            <person name="Rigling D."/>
            <person name="Ford K.L."/>
            <person name="Foster G.D."/>
            <person name="Pangilinan J."/>
            <person name="Papanicolaou A."/>
            <person name="Barry K."/>
            <person name="LaButti K."/>
            <person name="Viragh M."/>
            <person name="Koriabine M."/>
            <person name="Yan M."/>
            <person name="Riley R."/>
            <person name="Champramary S."/>
            <person name="Plett K.L."/>
            <person name="Tsai I.J."/>
            <person name="Slot J."/>
            <person name="Sipos G."/>
            <person name="Plett J."/>
            <person name="Nagy L.G."/>
            <person name="Grigoriev I.V."/>
        </authorList>
    </citation>
    <scope>NUCLEOTIDE SEQUENCE</scope>
    <source>
        <strain evidence="2">HWK02</strain>
    </source>
</reference>
<keyword evidence="3" id="KW-1185">Reference proteome</keyword>
<dbReference type="Proteomes" id="UP001175228">
    <property type="component" value="Unassembled WGS sequence"/>
</dbReference>
<dbReference type="InterPro" id="IPR000719">
    <property type="entry name" value="Prot_kinase_dom"/>
</dbReference>
<dbReference type="AlphaFoldDB" id="A0AA39Q9L7"/>
<evidence type="ECO:0000313" key="2">
    <source>
        <dbReference type="EMBL" id="KAK0498775.1"/>
    </source>
</evidence>
<sequence>CLEARIWSTLSHPNILPFFGANADLFAPYMCLASPWMSNGNIISFLEQNPYHDRLKSITEIADGLKYLHNLDPIIVHSDIRGANIILADDFTCCLANFETSFAVEKIDAIPSTKMQTLHAPNPNLRWMAPELIRTGAHTKLQSATRDVYSFGCTMVEIYTNHRPYADIVDEDEVYRQISTGKKPSISPDQLPSGRLYDLIQRCLEGSTAVRPNSAQVLAEL</sequence>
<feature type="non-terminal residue" evidence="2">
    <location>
        <position position="1"/>
    </location>
</feature>
<feature type="non-terminal residue" evidence="2">
    <location>
        <position position="221"/>
    </location>
</feature>
<comment type="caution">
    <text evidence="2">The sequence shown here is derived from an EMBL/GenBank/DDBJ whole genome shotgun (WGS) entry which is preliminary data.</text>
</comment>
<evidence type="ECO:0000259" key="1">
    <source>
        <dbReference type="PROSITE" id="PS50011"/>
    </source>
</evidence>
<dbReference type="PROSITE" id="PS50011">
    <property type="entry name" value="PROTEIN_KINASE_DOM"/>
    <property type="match status" value="1"/>
</dbReference>
<dbReference type="InterPro" id="IPR001245">
    <property type="entry name" value="Ser-Thr/Tyr_kinase_cat_dom"/>
</dbReference>
<keyword evidence="2" id="KW-0808">Transferase</keyword>
<dbReference type="InterPro" id="IPR051681">
    <property type="entry name" value="Ser/Thr_Kinases-Pseudokinases"/>
</dbReference>
<dbReference type="GO" id="GO:0005524">
    <property type="term" value="F:ATP binding"/>
    <property type="evidence" value="ECO:0007669"/>
    <property type="project" value="InterPro"/>
</dbReference>
<dbReference type="PANTHER" id="PTHR44329">
    <property type="entry name" value="SERINE/THREONINE-PROTEIN KINASE TNNI3K-RELATED"/>
    <property type="match status" value="1"/>
</dbReference>
<dbReference type="SUPFAM" id="SSF56112">
    <property type="entry name" value="Protein kinase-like (PK-like)"/>
    <property type="match status" value="1"/>
</dbReference>
<dbReference type="GO" id="GO:0004674">
    <property type="term" value="F:protein serine/threonine kinase activity"/>
    <property type="evidence" value="ECO:0007669"/>
    <property type="project" value="TreeGrafter"/>
</dbReference>
<keyword evidence="2" id="KW-0418">Kinase</keyword>
<evidence type="ECO:0000313" key="3">
    <source>
        <dbReference type="Proteomes" id="UP001175228"/>
    </source>
</evidence>
<gene>
    <name evidence="2" type="ORF">EDD18DRAFT_1019168</name>
</gene>
<dbReference type="EMBL" id="JAUEPU010000010">
    <property type="protein sequence ID" value="KAK0498775.1"/>
    <property type="molecule type" value="Genomic_DNA"/>
</dbReference>
<dbReference type="Gene3D" id="1.10.510.10">
    <property type="entry name" value="Transferase(Phosphotransferase) domain 1"/>
    <property type="match status" value="1"/>
</dbReference>
<protein>
    <submittedName>
        <fullName evidence="2">Kinase-like domain-containing protein</fullName>
    </submittedName>
</protein>